<dbReference type="GO" id="GO:0016853">
    <property type="term" value="F:isomerase activity"/>
    <property type="evidence" value="ECO:0007669"/>
    <property type="project" value="UniProtKB-KW"/>
</dbReference>
<sequence length="167" mass="17743">MSETSTYHLPAGTAAEGPYDLLVTPESAGWGHSGLRTLALGPGRAHTLATGDSEFLVLPLTGGCTVTVDGRTFELEGRRDVFDSVTDFVYLPPESEAVLNSASGGRFALRPSAAAPGYDLYCLNVMAGPGQDRAWLICDDPAHGWVRSTWGTQDVDARLPFGGDQDR</sequence>
<keyword evidence="1 2" id="KW-0413">Isomerase</keyword>
<name>A0ABS3WML2_9ACTN</name>
<protein>
    <submittedName>
        <fullName evidence="2">5-deoxy-glucuronate isomerase</fullName>
    </submittedName>
</protein>
<dbReference type="InterPro" id="IPR011051">
    <property type="entry name" value="RmlC_Cupin_sf"/>
</dbReference>
<dbReference type="InterPro" id="IPR014710">
    <property type="entry name" value="RmlC-like_jellyroll"/>
</dbReference>
<gene>
    <name evidence="2" type="ORF">JW592_01340</name>
</gene>
<dbReference type="SUPFAM" id="SSF51182">
    <property type="entry name" value="RmlC-like cupins"/>
    <property type="match status" value="1"/>
</dbReference>
<comment type="caution">
    <text evidence="2">The sequence shown here is derived from an EMBL/GenBank/DDBJ whole genome shotgun (WGS) entry which is preliminary data.</text>
</comment>
<evidence type="ECO:0000256" key="1">
    <source>
        <dbReference type="ARBA" id="ARBA00023235"/>
    </source>
</evidence>
<dbReference type="PANTHER" id="PTHR39193">
    <property type="entry name" value="5-DEOXY-GLUCURONATE ISOMERASE"/>
    <property type="match status" value="1"/>
</dbReference>
<accession>A0ABS3WML2</accession>
<evidence type="ECO:0000313" key="2">
    <source>
        <dbReference type="EMBL" id="MBO8184131.1"/>
    </source>
</evidence>
<organism evidence="2 3">
    <name type="scientific">Streptomyces spirodelae</name>
    <dbReference type="NCBI Taxonomy" id="2812904"/>
    <lineage>
        <taxon>Bacteria</taxon>
        <taxon>Bacillati</taxon>
        <taxon>Actinomycetota</taxon>
        <taxon>Actinomycetes</taxon>
        <taxon>Kitasatosporales</taxon>
        <taxon>Streptomycetaceae</taxon>
        <taxon>Streptomyces</taxon>
    </lineage>
</organism>
<dbReference type="Pfam" id="PF04962">
    <property type="entry name" value="KduI"/>
    <property type="match status" value="2"/>
</dbReference>
<dbReference type="PANTHER" id="PTHR39193:SF1">
    <property type="entry name" value="5-DEOXY-GLUCURONATE ISOMERASE"/>
    <property type="match status" value="1"/>
</dbReference>
<dbReference type="Proteomes" id="UP001518976">
    <property type="component" value="Unassembled WGS sequence"/>
</dbReference>
<dbReference type="RefSeq" id="WP_209262936.1">
    <property type="nucleotide sequence ID" value="NZ_JAFFZN010000001.1"/>
</dbReference>
<dbReference type="EMBL" id="JAFFZN010000001">
    <property type="protein sequence ID" value="MBO8184131.1"/>
    <property type="molecule type" value="Genomic_DNA"/>
</dbReference>
<proteinExistence type="predicted"/>
<dbReference type="InterPro" id="IPR021120">
    <property type="entry name" value="KduI/IolB_isomerase"/>
</dbReference>
<keyword evidence="3" id="KW-1185">Reference proteome</keyword>
<evidence type="ECO:0000313" key="3">
    <source>
        <dbReference type="Proteomes" id="UP001518976"/>
    </source>
</evidence>
<dbReference type="InterPro" id="IPR024203">
    <property type="entry name" value="Deoxy-glucuronate_isom_IolB"/>
</dbReference>
<reference evidence="2 3" key="1">
    <citation type="submission" date="2021-02" db="EMBL/GenBank/DDBJ databases">
        <title>Streptomyces spirodelae sp. nov., isolated from duckweed.</title>
        <authorList>
            <person name="Saimee Y."/>
            <person name="Duangmal K."/>
        </authorList>
    </citation>
    <scope>NUCLEOTIDE SEQUENCE [LARGE SCALE GENOMIC DNA]</scope>
    <source>
        <strain evidence="2 3">DW4-2</strain>
    </source>
</reference>
<dbReference type="Gene3D" id="2.60.120.10">
    <property type="entry name" value="Jelly Rolls"/>
    <property type="match status" value="2"/>
</dbReference>